<dbReference type="EMBL" id="JBAKAR010000002">
    <property type="protein sequence ID" value="MEL0612408.1"/>
    <property type="molecule type" value="Genomic_DNA"/>
</dbReference>
<comment type="subcellular location">
    <subcellularLocation>
        <location evidence="1">Cell membrane</location>
        <topology evidence="1">Multi-pass membrane protein</topology>
    </subcellularLocation>
</comment>
<dbReference type="RefSeq" id="WP_341563380.1">
    <property type="nucleotide sequence ID" value="NZ_JBAKAQ010000002.1"/>
</dbReference>
<protein>
    <submittedName>
        <fullName evidence="7">LysE family transporter</fullName>
    </submittedName>
</protein>
<sequence length="193" mass="20855">MLAIIIFAFSIMYSPGPANMLALFAGINHQGWRALLYCVGVGCAMFILFLVFGYLGSNLIPSHYQRLIAVLGGLYIAYLAIKVLLASRAEQKSPAGATQLTFKTGLILQLCNPKSLVAIIPITTVQFANADITGSAILAWSLLLSIMSCGAPSLYLFAGSRLKKAALNPFVMAWLNRIMGALLLYVAYGFIFH</sequence>
<dbReference type="InterPro" id="IPR001123">
    <property type="entry name" value="LeuE-type"/>
</dbReference>
<gene>
    <name evidence="7" type="ORF">V6242_04570</name>
</gene>
<evidence type="ECO:0000256" key="4">
    <source>
        <dbReference type="ARBA" id="ARBA00022989"/>
    </source>
</evidence>
<keyword evidence="8" id="KW-1185">Reference proteome</keyword>
<keyword evidence="2" id="KW-1003">Cell membrane</keyword>
<feature type="transmembrane region" description="Helical" evidence="6">
    <location>
        <begin position="67"/>
        <end position="85"/>
    </location>
</feature>
<evidence type="ECO:0000313" key="8">
    <source>
        <dbReference type="Proteomes" id="UP001379949"/>
    </source>
</evidence>
<organism evidence="7 8">
    <name type="scientific">Marinomonas arenicola</name>
    <dbReference type="NCBI Taxonomy" id="569601"/>
    <lineage>
        <taxon>Bacteria</taxon>
        <taxon>Pseudomonadati</taxon>
        <taxon>Pseudomonadota</taxon>
        <taxon>Gammaproteobacteria</taxon>
        <taxon>Oceanospirillales</taxon>
        <taxon>Oceanospirillaceae</taxon>
        <taxon>Marinomonas</taxon>
    </lineage>
</organism>
<name>A0ABU9G1T6_9GAMM</name>
<proteinExistence type="predicted"/>
<evidence type="ECO:0000313" key="7">
    <source>
        <dbReference type="EMBL" id="MEL0612408.1"/>
    </source>
</evidence>
<feature type="transmembrane region" description="Helical" evidence="6">
    <location>
        <begin position="34"/>
        <end position="55"/>
    </location>
</feature>
<keyword evidence="5 6" id="KW-0472">Membrane</keyword>
<keyword evidence="4 6" id="KW-1133">Transmembrane helix</keyword>
<evidence type="ECO:0000256" key="1">
    <source>
        <dbReference type="ARBA" id="ARBA00004651"/>
    </source>
</evidence>
<evidence type="ECO:0000256" key="5">
    <source>
        <dbReference type="ARBA" id="ARBA00023136"/>
    </source>
</evidence>
<dbReference type="PANTHER" id="PTHR30086">
    <property type="entry name" value="ARGININE EXPORTER PROTEIN ARGO"/>
    <property type="match status" value="1"/>
</dbReference>
<dbReference type="PANTHER" id="PTHR30086:SF20">
    <property type="entry name" value="ARGININE EXPORTER PROTEIN ARGO-RELATED"/>
    <property type="match status" value="1"/>
</dbReference>
<accession>A0ABU9G1T6</accession>
<dbReference type="Proteomes" id="UP001379949">
    <property type="component" value="Unassembled WGS sequence"/>
</dbReference>
<comment type="caution">
    <text evidence="7">The sequence shown here is derived from an EMBL/GenBank/DDBJ whole genome shotgun (WGS) entry which is preliminary data.</text>
</comment>
<dbReference type="Pfam" id="PF01810">
    <property type="entry name" value="LysE"/>
    <property type="match status" value="1"/>
</dbReference>
<keyword evidence="3 6" id="KW-0812">Transmembrane</keyword>
<evidence type="ECO:0000256" key="2">
    <source>
        <dbReference type="ARBA" id="ARBA00022475"/>
    </source>
</evidence>
<evidence type="ECO:0000256" key="6">
    <source>
        <dbReference type="SAM" id="Phobius"/>
    </source>
</evidence>
<evidence type="ECO:0000256" key="3">
    <source>
        <dbReference type="ARBA" id="ARBA00022692"/>
    </source>
</evidence>
<reference evidence="7 8" key="1">
    <citation type="submission" date="2024-02" db="EMBL/GenBank/DDBJ databases">
        <title>Bacteria isolated from the canopy kelp, Nereocystis luetkeana.</title>
        <authorList>
            <person name="Pfister C.A."/>
            <person name="Younker I.T."/>
            <person name="Light S.H."/>
        </authorList>
    </citation>
    <scope>NUCLEOTIDE SEQUENCE [LARGE SCALE GENOMIC DNA]</scope>
    <source>
        <strain evidence="7 8">TI.4.07</strain>
    </source>
</reference>
<feature type="transmembrane region" description="Helical" evidence="6">
    <location>
        <begin position="137"/>
        <end position="158"/>
    </location>
</feature>
<feature type="transmembrane region" description="Helical" evidence="6">
    <location>
        <begin position="170"/>
        <end position="191"/>
    </location>
</feature>